<dbReference type="InterPro" id="IPR018201">
    <property type="entry name" value="Ketoacyl_synth_AS"/>
</dbReference>
<dbReference type="PROSITE" id="PS52019">
    <property type="entry name" value="PKS_MFAS_DH"/>
    <property type="match status" value="2"/>
</dbReference>
<dbReference type="FunFam" id="3.40.50.720:FF:000209">
    <property type="entry name" value="Polyketide synthase Pks12"/>
    <property type="match status" value="2"/>
</dbReference>
<dbReference type="PROSITE" id="PS50075">
    <property type="entry name" value="CARRIER"/>
    <property type="match status" value="2"/>
</dbReference>
<dbReference type="Gene3D" id="3.30.70.3290">
    <property type="match status" value="1"/>
</dbReference>
<dbReference type="InterPro" id="IPR036736">
    <property type="entry name" value="ACP-like_sf"/>
</dbReference>
<dbReference type="PANTHER" id="PTHR43775">
    <property type="entry name" value="FATTY ACID SYNTHASE"/>
    <property type="match status" value="1"/>
</dbReference>
<dbReference type="InterPro" id="IPR042104">
    <property type="entry name" value="PKS_dehydratase_sf"/>
</dbReference>
<dbReference type="CDD" id="cd08956">
    <property type="entry name" value="KR_3_FAS_SDR_x"/>
    <property type="match status" value="2"/>
</dbReference>
<dbReference type="Pfam" id="PF16197">
    <property type="entry name" value="KAsynt_C_assoc"/>
    <property type="match status" value="1"/>
</dbReference>
<feature type="active site" description="Proton acceptor; for dehydratase activity" evidence="9">
    <location>
        <position position="1913"/>
    </location>
</feature>
<dbReference type="SUPFAM" id="SSF53901">
    <property type="entry name" value="Thiolase-like"/>
    <property type="match status" value="1"/>
</dbReference>
<dbReference type="GO" id="GO:0016491">
    <property type="term" value="F:oxidoreductase activity"/>
    <property type="evidence" value="ECO:0007669"/>
    <property type="project" value="InterPro"/>
</dbReference>
<dbReference type="GO" id="GO:0004312">
    <property type="term" value="F:fatty acid synthase activity"/>
    <property type="evidence" value="ECO:0007669"/>
    <property type="project" value="TreeGrafter"/>
</dbReference>
<dbReference type="Pfam" id="PF08659">
    <property type="entry name" value="KR"/>
    <property type="match status" value="2"/>
</dbReference>
<dbReference type="InterPro" id="IPR032821">
    <property type="entry name" value="PKS_assoc"/>
</dbReference>
<dbReference type="PROSITE" id="PS01162">
    <property type="entry name" value="QOR_ZETA_CRYSTAL"/>
    <property type="match status" value="1"/>
</dbReference>
<evidence type="ECO:0000256" key="7">
    <source>
        <dbReference type="ARBA" id="ARBA00023268"/>
    </source>
</evidence>
<dbReference type="FunFam" id="3.40.47.10:FF:000019">
    <property type="entry name" value="Polyketide synthase type I"/>
    <property type="match status" value="1"/>
</dbReference>
<dbReference type="GO" id="GO:0006633">
    <property type="term" value="P:fatty acid biosynthetic process"/>
    <property type="evidence" value="ECO:0007669"/>
    <property type="project" value="InterPro"/>
</dbReference>
<dbReference type="SMART" id="SM00829">
    <property type="entry name" value="PKS_ER"/>
    <property type="match status" value="2"/>
</dbReference>
<dbReference type="Pfam" id="PF02801">
    <property type="entry name" value="Ketoacyl-synt_C"/>
    <property type="match status" value="1"/>
</dbReference>
<dbReference type="GO" id="GO:0008270">
    <property type="term" value="F:zinc ion binding"/>
    <property type="evidence" value="ECO:0007669"/>
    <property type="project" value="InterPro"/>
</dbReference>
<dbReference type="InterPro" id="IPR020807">
    <property type="entry name" value="PKS_DH"/>
</dbReference>
<dbReference type="Pfam" id="PF13602">
    <property type="entry name" value="ADH_zinc_N_2"/>
    <property type="match status" value="2"/>
</dbReference>
<dbReference type="InterPro" id="IPR002364">
    <property type="entry name" value="Quin_OxRdtase/zeta-crystal_CS"/>
</dbReference>
<feature type="region of interest" description="C-terminal hotdog fold" evidence="9">
    <location>
        <begin position="2015"/>
        <end position="2156"/>
    </location>
</feature>
<evidence type="ECO:0000256" key="4">
    <source>
        <dbReference type="ARBA" id="ARBA00022679"/>
    </source>
</evidence>
<comment type="caution">
    <text evidence="9">Lacks conserved residue(s) required for the propagation of feature annotation.</text>
</comment>
<dbReference type="InterPro" id="IPR006162">
    <property type="entry name" value="Ppantetheine_attach_site"/>
</dbReference>
<dbReference type="FunFam" id="3.90.180.10:FF:000032">
    <property type="entry name" value="Probable polyketide synthase pks1"/>
    <property type="match status" value="2"/>
</dbReference>
<comment type="caution">
    <text evidence="13">The sequence shown here is derived from an EMBL/GenBank/DDBJ whole genome shotgun (WGS) entry which is preliminary data.</text>
</comment>
<evidence type="ECO:0000256" key="2">
    <source>
        <dbReference type="ARBA" id="ARBA00022450"/>
    </source>
</evidence>
<dbReference type="InterPro" id="IPR049551">
    <property type="entry name" value="PKS_DH_C"/>
</dbReference>
<keyword evidence="3" id="KW-0597">Phosphoprotein</keyword>
<dbReference type="InterPro" id="IPR013154">
    <property type="entry name" value="ADH-like_N"/>
</dbReference>
<dbReference type="Gene3D" id="3.40.366.10">
    <property type="entry name" value="Malonyl-Coenzyme A Acyl Carrier Protein, domain 2"/>
    <property type="match status" value="1"/>
</dbReference>
<name>A0A1A3NSF7_MYCAS</name>
<dbReference type="EMBL" id="LZLR01000070">
    <property type="protein sequence ID" value="OBK23984.1"/>
    <property type="molecule type" value="Genomic_DNA"/>
</dbReference>
<dbReference type="InterPro" id="IPR050091">
    <property type="entry name" value="PKS_NRPS_Biosynth_Enz"/>
</dbReference>
<dbReference type="Pfam" id="PF14765">
    <property type="entry name" value="PS-DH"/>
    <property type="match status" value="2"/>
</dbReference>
<organism evidence="13 14">
    <name type="scientific">Mycobacterium asiaticum</name>
    <dbReference type="NCBI Taxonomy" id="1790"/>
    <lineage>
        <taxon>Bacteria</taxon>
        <taxon>Bacillati</taxon>
        <taxon>Actinomycetota</taxon>
        <taxon>Actinomycetes</taxon>
        <taxon>Mycobacteriales</taxon>
        <taxon>Mycobacteriaceae</taxon>
        <taxon>Mycobacterium</taxon>
    </lineage>
</organism>
<dbReference type="Gene3D" id="3.90.180.10">
    <property type="entry name" value="Medium-chain alcohol dehydrogenases, catalytic domain"/>
    <property type="match status" value="2"/>
</dbReference>
<feature type="region of interest" description="C-terminal hotdog fold" evidence="9">
    <location>
        <begin position="1"/>
        <end position="134"/>
    </location>
</feature>
<feature type="region of interest" description="N-terminal hotdog fold" evidence="9">
    <location>
        <position position="1"/>
    </location>
</feature>
<evidence type="ECO:0000256" key="3">
    <source>
        <dbReference type="ARBA" id="ARBA00022553"/>
    </source>
</evidence>
<dbReference type="SUPFAM" id="SSF55048">
    <property type="entry name" value="Probable ACP-binding domain of malonyl-CoA ACP transacylase"/>
    <property type="match status" value="1"/>
</dbReference>
<feature type="domain" description="PKS/mFAS DH" evidence="12">
    <location>
        <begin position="1"/>
        <end position="134"/>
    </location>
</feature>
<dbReference type="InterPro" id="IPR020806">
    <property type="entry name" value="PKS_PP-bd"/>
</dbReference>
<dbReference type="InterPro" id="IPR049900">
    <property type="entry name" value="PKS_mFAS_DH"/>
</dbReference>
<dbReference type="SUPFAM" id="SSF52151">
    <property type="entry name" value="FabD/lysophospholipase-like"/>
    <property type="match status" value="1"/>
</dbReference>
<dbReference type="InterPro" id="IPR014031">
    <property type="entry name" value="Ketoacyl_synth_C"/>
</dbReference>
<dbReference type="Gene3D" id="3.40.50.720">
    <property type="entry name" value="NAD(P)-binding Rossmann-like Domain"/>
    <property type="match status" value="6"/>
</dbReference>
<dbReference type="PANTHER" id="PTHR43775:SF51">
    <property type="entry name" value="INACTIVE PHENOLPHTHIOCEROL SYNTHESIS POLYKETIDE SYNTHASE TYPE I PKS1-RELATED"/>
    <property type="match status" value="1"/>
</dbReference>
<dbReference type="InterPro" id="IPR016035">
    <property type="entry name" value="Acyl_Trfase/lysoPLipase"/>
</dbReference>
<keyword evidence="8" id="KW-0012">Acyltransferase</keyword>
<evidence type="ECO:0000259" key="11">
    <source>
        <dbReference type="PROSITE" id="PS52004"/>
    </source>
</evidence>
<comment type="pathway">
    <text evidence="1">Lipid metabolism.</text>
</comment>
<dbReference type="GO" id="GO:0031177">
    <property type="term" value="F:phosphopantetheine binding"/>
    <property type="evidence" value="ECO:0007669"/>
    <property type="project" value="InterPro"/>
</dbReference>
<feature type="domain" description="Carrier" evidence="10">
    <location>
        <begin position="907"/>
        <end position="982"/>
    </location>
</feature>
<keyword evidence="7" id="KW-0511">Multifunctional enzyme</keyword>
<evidence type="ECO:0000259" key="10">
    <source>
        <dbReference type="PROSITE" id="PS50075"/>
    </source>
</evidence>
<keyword evidence="2" id="KW-0596">Phosphopantetheine</keyword>
<dbReference type="SMART" id="SM00823">
    <property type="entry name" value="PKS_PP"/>
    <property type="match status" value="2"/>
</dbReference>
<dbReference type="InterPro" id="IPR009081">
    <property type="entry name" value="PP-bd_ACP"/>
</dbReference>
<evidence type="ECO:0000313" key="14">
    <source>
        <dbReference type="Proteomes" id="UP000093819"/>
    </source>
</evidence>
<dbReference type="InterPro" id="IPR014030">
    <property type="entry name" value="Ketoacyl_synth_N"/>
</dbReference>
<accession>A0A1A3NSF7</accession>
<dbReference type="SMART" id="SM00825">
    <property type="entry name" value="PKS_KS"/>
    <property type="match status" value="1"/>
</dbReference>
<dbReference type="FunFam" id="3.40.366.10:FF:000002">
    <property type="entry name" value="Probable polyketide synthase 2"/>
    <property type="match status" value="1"/>
</dbReference>
<dbReference type="InterPro" id="IPR036291">
    <property type="entry name" value="NAD(P)-bd_dom_sf"/>
</dbReference>
<dbReference type="FunFam" id="1.10.1200.10:FF:000007">
    <property type="entry name" value="Probable polyketide synthase pks17"/>
    <property type="match status" value="2"/>
</dbReference>
<feature type="non-terminal residue" evidence="13">
    <location>
        <position position="1"/>
    </location>
</feature>
<dbReference type="PROSITE" id="PS52004">
    <property type="entry name" value="KS3_2"/>
    <property type="match status" value="1"/>
</dbReference>
<evidence type="ECO:0000256" key="9">
    <source>
        <dbReference type="PROSITE-ProRule" id="PRU01363"/>
    </source>
</evidence>
<dbReference type="InterPro" id="IPR020841">
    <property type="entry name" value="PKS_Beta-ketoAc_synthase_dom"/>
</dbReference>
<dbReference type="SUPFAM" id="SSF51735">
    <property type="entry name" value="NAD(P)-binding Rossmann-fold domains"/>
    <property type="match status" value="6"/>
</dbReference>
<dbReference type="PROSITE" id="PS00606">
    <property type="entry name" value="KS3_1"/>
    <property type="match status" value="1"/>
</dbReference>
<evidence type="ECO:0000256" key="6">
    <source>
        <dbReference type="ARBA" id="ARBA00023098"/>
    </source>
</evidence>
<dbReference type="SMART" id="SM00822">
    <property type="entry name" value="PKS_KR"/>
    <property type="match status" value="2"/>
</dbReference>
<dbReference type="InterPro" id="IPR013968">
    <property type="entry name" value="PKS_KR"/>
</dbReference>
<dbReference type="SMART" id="SM00827">
    <property type="entry name" value="PKS_AT"/>
    <property type="match status" value="1"/>
</dbReference>
<feature type="domain" description="Ketosynthase family 3 (KS3)" evidence="11">
    <location>
        <begin position="1000"/>
        <end position="1421"/>
    </location>
</feature>
<feature type="active site" description="Proton donor; for dehydratase activity" evidence="9">
    <location>
        <position position="2076"/>
    </location>
</feature>
<dbReference type="FunFam" id="3.10.129.110:FF:000003">
    <property type="entry name" value="Probable polyketide synthase pks1"/>
    <property type="match status" value="1"/>
</dbReference>
<evidence type="ECO:0000256" key="1">
    <source>
        <dbReference type="ARBA" id="ARBA00005189"/>
    </source>
</evidence>
<evidence type="ECO:0000313" key="13">
    <source>
        <dbReference type="EMBL" id="OBK23984.1"/>
    </source>
</evidence>
<feature type="domain" description="Carrier" evidence="10">
    <location>
        <begin position="2938"/>
        <end position="3013"/>
    </location>
</feature>
<dbReference type="SUPFAM" id="SSF50129">
    <property type="entry name" value="GroES-like"/>
    <property type="match status" value="2"/>
</dbReference>
<dbReference type="InterPro" id="IPR055123">
    <property type="entry name" value="SpnB-like_Rossmann"/>
</dbReference>
<keyword evidence="4" id="KW-0808">Transferase</keyword>
<evidence type="ECO:0000256" key="5">
    <source>
        <dbReference type="ARBA" id="ARBA00022832"/>
    </source>
</evidence>
<dbReference type="InterPro" id="IPR001227">
    <property type="entry name" value="Ac_transferase_dom_sf"/>
</dbReference>
<dbReference type="SMART" id="SM00826">
    <property type="entry name" value="PKS_DH"/>
    <property type="match status" value="1"/>
</dbReference>
<dbReference type="PROSITE" id="PS00012">
    <property type="entry name" value="PHOSPHOPANTETHEINE"/>
    <property type="match status" value="2"/>
</dbReference>
<dbReference type="Gene3D" id="3.40.47.10">
    <property type="match status" value="1"/>
</dbReference>
<dbReference type="SUPFAM" id="SSF47336">
    <property type="entry name" value="ACP-like"/>
    <property type="match status" value="2"/>
</dbReference>
<sequence>AVDLTGGYERLAEHGYGYGPAFRGLTALWSRGEELFAEVRLPESAGGTGGFGMHPALLDAALHAAVLANPQAELALPFSWQGVSLHAAGASTVRARIAPAGNAAVSVELADGLGLPVLSVAAMVARPVTEQRLRAAISGAGPDRLFELVWSAATSTSGQPERYEIFNSVAAEDDPVTATYERAHRALAAVQSWLQKDSEQDSGVLVVATRGAMALPGEDVKDLAGAAVWGLLRSAQTEHPGRLVLVDSDAPVDDSAAVAALAVGEPQVLLRNGQAYTPRVRASRAVDGILEPPGEGPWRLGLSSAGTFENLRLEPVPGGEAPLQPGHVRVAVRAIAANFRDIMITLGMFTHEALLGGEGAGVVVEVGPGVTEFAVGDSVYGFFPDTSGTLVPGDIRLLLPMPSDWTYAEAAAISAVFTTAWFAFIDLAAAKPGQRVLIHAAAGGVGMAATQLARHLGLEVFGTASKGKWDTLRAMGFDDDHIADSRSLEFEEKFRTITNGAGMDIVLDSLAGEFVDASLRLVAPGGVFLEMGKTDIRDPGAIAQEYPGVRYRAFDLFEPGRPRMHQYMLDLAELFDAGVLRPLPVTTFDIRRAPAALRYLSQARHIGKVVMTIPFGAGNGLGHGTVLITGGTGMAGSALARHVVAQHGVRHLLLLSRRGPDAPGAAELTAELEAAGAQVQIVACDASDRPALAKVIADIPVQRPLSAVIHAAGVLDDAVVTSLTPERIDAVLRAKVDAAWNLHELTSDLNVSAFVMFSSMAGLVGSSGQGNYSAANCFLDALAAHRRAQRLPAMSLGWGLWDQASAMTGGLDSADLARLGREGVLALSSQEALELFDTAMIVDEPFLAPARIDLAALRAHAVAVPPMFRDLVTGPGRRQVDESLAAAKSKSALAHRLQGLAEAEQHAVLLDLVRSHIATVLGNIGPEAIDPDKAFQELGFDSLTAVEMRNRLKTATGLSLSPTLIFDYPTPNGLASYIRTELAGVPQEIKQAPAVRATGDDAIAIVGMSCRYPGGVTSPEELWDMVFQGRDVLSDFPADRGWDLAGLYNRDPDVPGTCYTRTGGFVDGVADFDPAFFGIAPSEALAMDPQQRMYLELSWEALERAGIDPGALRGSATGVFAGVYTQGYGIGAAQTAEGFRLTGQSSSVASGRVAYVLGLEGPAVSVDTACSSSLVALHMAVQSLRSGECDLALAGGVTVNATPDIFVEFSRMRGLSADGRCKAFAGAADGTGFAEGGGMLVVERLSDAQRLGHPVLALVRGSAINQDGASNGLTAPNGPSQQRVVRAALANAGLTPAEVDVVEGHGTGTTLGDPIEAQALLATYGQGRTEPLWLGSIKSNMGHTQAAAGVAGVIKMVQAMRHEVLPATLHVDAPSPHVDWSTGAVSLLTESRPWLAHSGPRRAGVSSFGISGTNAHVIIESVPAAPAVEPAGPEPAVLPWVVSAKTPSALPAQAARLSEYLGGHDEFGLTDIGWTLAGRSSFEHRAVIVGSDRERMLAGLDELATDEVGEVIRGVAQPGGKTVFVFPGQGSQLLGMGKELHARYPVFAEAFDAVVAELDRHLLRPLREVVWGGDENLLNTTEFAQPALFAVEVALFRLLESWDVRPDFVMGHSVGELSAAHVAGVLSLQNAAVLVAARGRFMQRLDGGGAMIAVQATEAEVRPLLGPEVSIAAVNGPSSVVISGDEESVRSVADGLRAQGRRVHQLAVSHAFHSALMDPMVEEFGAVAAGLPVGQPSIPVISNLTGQLAGADFGSAEYWKRHVREPVRFAESIRSAHAAGATRFVEVGPSGGLTASIDESLPDVAVTTVCALRKDRPEPTTLITALAQAFVTGAQVNWRAVLGPANFVELPTYAFERRRFWLSNDGGAVDAEGLGQAAGEHPLLGAVVDLPSSGGVVLTGRLSAARHAWLKDHAVGGVVIFPGAGFVELAIRAADEVGCAVVDELTLAAPLVLPESGSVAVQVVVDAADDSGSRAVTVYSRADSGSTWLLHAEGSVSPAAAQPGTDLSAWPPVGAQQVDVTGIYERLAEHGYGYGPAFQGLTAMWRRGDDLFAEVALPAVPGLSPTGFGVHPAVLDAVLHAIIAGAEAGPDNAGGVLVPFAWQGVSLHAAGASAVRARITRTGPSSVSVELTDALGLPVLSVASMVARPVTEQQLKAALSGSAGDRLFDVVWSPAPAASAGGTPPYQLYESEPVSGDTLAAVRTATHRTLQIVQSWLSEHDSGVLLVATRGAMAGPGESVTDLAGAAVWGLVRSAQTEHPGRIVLVDTDVSIGDDEAAAVLAVGEPQVLLRHGVTHIARVHGSRAVRSLLVPPGDGPWRLGMSTAGTFENLRMEPIPGAGDELAPRNVRVATSAMAANFRDVMIALGLYPDESAAMGVEAAGTVIETGPEASCFAAGDRVTGLFPEGTGAVAVTDERLLIKIPSDWSDVQAATAPVVFATAYYALTALADIQPGQRLLVHAATGGVGMAAVQLARHLGVEVFATASKGKWDTLRRLGFDDDHIADSRSVQFEDQFRTATGGRGVDVVLDSLAGEFVDASLRLVAPGGVFLEMGKTDIRDPEKVAQQHAGVLYRAFDLFEAGPDHIQRMLTELTALFEAGVLRPLPATTFDVRRAAAALRYLSQARHVGKVVMTVPAALSAGPVGEARSGLGGGTVLITGGTGMAGSALARHVVTRHRVPNVVLVSRRGPDAPGAAELTAQLTAAGAQVQVVACDAADREAMAKVIADVPERHPLTAVIHAAGTLDDAVVTSLTPERVDAALRAKADAAWNLHELTRELNLHAFVLFSSIAGLAGASGQANYAAGNSFLDALAVYRQAQGLPAISLGWGLWDQASNMTEGLAAADLARFARDGIVAMSSEEALELLDTALIVDEPFLLPAHIDLVALRAKFDAGTLPPMFVDLINAPARRQVDDSLAAAKSKSALLQRLDGLPEDEQRAILLDLVRSHIATVLGNTTPEAIDPDRAFQELGFDSLTAVEMRNRLKAATGLALSPTLIFDYPNSAALAGYFHQELVGAEHPAAQLAAPGEEELRRVVASIPVKRLRQAGVLDVLLALANEKDGDLNGAHAASQSGSDAKDIADMDLDDLVNAAFLNDDE</sequence>
<evidence type="ECO:0000256" key="8">
    <source>
        <dbReference type="ARBA" id="ARBA00023315"/>
    </source>
</evidence>
<proteinExistence type="predicted"/>
<dbReference type="InterPro" id="IPR014043">
    <property type="entry name" value="Acyl_transferase_dom"/>
</dbReference>
<dbReference type="Pfam" id="PF00698">
    <property type="entry name" value="Acyl_transf_1"/>
    <property type="match status" value="1"/>
</dbReference>
<dbReference type="InterPro" id="IPR020843">
    <property type="entry name" value="ER"/>
</dbReference>
<dbReference type="InterPro" id="IPR016036">
    <property type="entry name" value="Malonyl_transacylase_ACP-bd"/>
</dbReference>
<dbReference type="Gene3D" id="3.10.129.110">
    <property type="entry name" value="Polyketide synthase dehydratase"/>
    <property type="match status" value="2"/>
</dbReference>
<dbReference type="Gene3D" id="1.10.1200.10">
    <property type="entry name" value="ACP-like"/>
    <property type="match status" value="2"/>
</dbReference>
<keyword evidence="5" id="KW-0276">Fatty acid metabolism</keyword>
<feature type="domain" description="PKS/mFAS DH" evidence="12">
    <location>
        <begin position="1881"/>
        <end position="2156"/>
    </location>
</feature>
<dbReference type="CDD" id="cd05195">
    <property type="entry name" value="enoyl_red"/>
    <property type="match status" value="2"/>
</dbReference>
<keyword evidence="6" id="KW-0443">Lipid metabolism</keyword>
<dbReference type="SMART" id="SM01294">
    <property type="entry name" value="PKS_PP_betabranch"/>
    <property type="match status" value="2"/>
</dbReference>
<dbReference type="FunFam" id="3.40.50.720:FF:000381">
    <property type="entry name" value="Probable polyketide synthase pks17"/>
    <property type="match status" value="2"/>
</dbReference>
<gene>
    <name evidence="13" type="ORF">A5635_18340</name>
</gene>
<dbReference type="InterPro" id="IPR011032">
    <property type="entry name" value="GroES-like_sf"/>
</dbReference>
<dbReference type="CDD" id="cd00833">
    <property type="entry name" value="PKS"/>
    <property type="match status" value="1"/>
</dbReference>
<dbReference type="InterPro" id="IPR016039">
    <property type="entry name" value="Thiolase-like"/>
</dbReference>
<reference evidence="14" key="1">
    <citation type="submission" date="2016-06" db="EMBL/GenBank/DDBJ databases">
        <authorList>
            <person name="Sutton G."/>
            <person name="Brinkac L."/>
            <person name="Sanka R."/>
            <person name="Adams M."/>
            <person name="Lau E."/>
            <person name="Garcia-Basteiro A."/>
            <person name="Lopez-Varela E."/>
            <person name="Palencia S."/>
        </authorList>
    </citation>
    <scope>NUCLEOTIDE SEQUENCE [LARGE SCALE GENOMIC DNA]</scope>
    <source>
        <strain evidence="14">1245335.1</strain>
    </source>
</reference>
<dbReference type="Pfam" id="PF22953">
    <property type="entry name" value="SpnB_Rossmann"/>
    <property type="match status" value="2"/>
</dbReference>
<dbReference type="OrthoDB" id="4516163at2"/>
<dbReference type="Pfam" id="PF21089">
    <property type="entry name" value="PKS_DH_N"/>
    <property type="match status" value="1"/>
</dbReference>
<protein>
    <submittedName>
        <fullName evidence="13">Polyketide synthase</fullName>
    </submittedName>
</protein>
<dbReference type="InterPro" id="IPR049552">
    <property type="entry name" value="PKS_DH_N"/>
</dbReference>
<dbReference type="InterPro" id="IPR057326">
    <property type="entry name" value="KR_dom"/>
</dbReference>
<feature type="region of interest" description="N-terminal hotdog fold" evidence="9">
    <location>
        <begin position="1881"/>
        <end position="2003"/>
    </location>
</feature>
<evidence type="ECO:0000259" key="12">
    <source>
        <dbReference type="PROSITE" id="PS52019"/>
    </source>
</evidence>
<dbReference type="GO" id="GO:0004315">
    <property type="term" value="F:3-oxoacyl-[acyl-carrier-protein] synthase activity"/>
    <property type="evidence" value="ECO:0007669"/>
    <property type="project" value="InterPro"/>
</dbReference>
<dbReference type="Pfam" id="PF00109">
    <property type="entry name" value="ketoacyl-synt"/>
    <property type="match status" value="1"/>
</dbReference>
<dbReference type="Pfam" id="PF08240">
    <property type="entry name" value="ADH_N"/>
    <property type="match status" value="2"/>
</dbReference>
<dbReference type="RefSeq" id="WP_065034886.1">
    <property type="nucleotide sequence ID" value="NZ_LZLR01000070.1"/>
</dbReference>
<dbReference type="Proteomes" id="UP000093819">
    <property type="component" value="Unassembled WGS sequence"/>
</dbReference>
<dbReference type="Pfam" id="PF00550">
    <property type="entry name" value="PP-binding"/>
    <property type="match status" value="2"/>
</dbReference>